<dbReference type="eggNOG" id="ENOG5033JPI">
    <property type="taxonomic scope" value="Bacteria"/>
</dbReference>
<dbReference type="OrthoDB" id="4866617at2"/>
<evidence type="ECO:0000313" key="2">
    <source>
        <dbReference type="Proteomes" id="UP000013167"/>
    </source>
</evidence>
<organism evidence="1 2">
    <name type="scientific">Phycicoccus elongatus Lp2</name>
    <dbReference type="NCBI Taxonomy" id="1193181"/>
    <lineage>
        <taxon>Bacteria</taxon>
        <taxon>Bacillati</taxon>
        <taxon>Actinomycetota</taxon>
        <taxon>Actinomycetes</taxon>
        <taxon>Micrococcales</taxon>
        <taxon>Intrasporangiaceae</taxon>
        <taxon>Phycicoccus</taxon>
    </lineage>
</organism>
<dbReference type="HOGENOM" id="CLU_1926568_0_0_11"/>
<dbReference type="Pfam" id="PF21853">
    <property type="entry name" value="DUF6912"/>
    <property type="match status" value="1"/>
</dbReference>
<dbReference type="RefSeq" id="WP_010849968.1">
    <property type="nucleotide sequence ID" value="NZ_HF570956.1"/>
</dbReference>
<protein>
    <submittedName>
        <fullName evidence="1">Uncharacterized protein</fullName>
    </submittedName>
</protein>
<accession>N0DZW7</accession>
<dbReference type="AlphaFoldDB" id="N0DZW7"/>
<dbReference type="EMBL" id="CAIZ01000122">
    <property type="protein sequence ID" value="CCH70112.1"/>
    <property type="molecule type" value="Genomic_DNA"/>
</dbReference>
<evidence type="ECO:0000313" key="1">
    <source>
        <dbReference type="EMBL" id="CCH70112.1"/>
    </source>
</evidence>
<sequence length="131" mass="13830">MARSRVYLPLRRDGLLALQAGALPAGAEVIAVAPGATEEREHEAWLQAADLAGTWATADGRRRIVVAADVDETAVDPIPGDHPMPGVLTVALPLKAVVSFHVDETVGSELGDLLWHDVTEIEAVRALVDAP</sequence>
<keyword evidence="2" id="KW-1185">Reference proteome</keyword>
<dbReference type="Proteomes" id="UP000013167">
    <property type="component" value="Unassembled WGS sequence"/>
</dbReference>
<name>N0DZW7_9MICO</name>
<dbReference type="InterPro" id="IPR054206">
    <property type="entry name" value="DUF6912"/>
</dbReference>
<comment type="caution">
    <text evidence="1">The sequence shown here is derived from an EMBL/GenBank/DDBJ whole genome shotgun (WGS) entry which is preliminary data.</text>
</comment>
<dbReference type="STRING" id="1193181.BN10_520013"/>
<gene>
    <name evidence="1" type="ORF">BN10_520013</name>
</gene>
<reference evidence="1 2" key="1">
    <citation type="journal article" date="2013" name="ISME J.">
        <title>A metabolic model for members of the genus Tetrasphaera involved in enhanced biological phosphorus removal.</title>
        <authorList>
            <person name="Kristiansen R."/>
            <person name="Nguyen H.T.T."/>
            <person name="Saunders A.M."/>
            <person name="Nielsen J.L."/>
            <person name="Wimmer R."/>
            <person name="Le V.Q."/>
            <person name="McIlroy S.J."/>
            <person name="Petrovski S."/>
            <person name="Seviour R.J."/>
            <person name="Calteau A."/>
            <person name="Nielsen K.L."/>
            <person name="Nielsen P.H."/>
        </authorList>
    </citation>
    <scope>NUCLEOTIDE SEQUENCE [LARGE SCALE GENOMIC DNA]</scope>
    <source>
        <strain evidence="1 2">Lp2</strain>
    </source>
</reference>
<proteinExistence type="predicted"/>